<evidence type="ECO:0000313" key="2">
    <source>
        <dbReference type="EMBL" id="MBP1042825.1"/>
    </source>
</evidence>
<keyword evidence="3" id="KW-1185">Reference proteome</keyword>
<evidence type="ECO:0000313" key="3">
    <source>
        <dbReference type="Proteomes" id="UP000674938"/>
    </source>
</evidence>
<reference evidence="2" key="1">
    <citation type="submission" date="2020-12" db="EMBL/GenBank/DDBJ databases">
        <title>Vagococcus allomyrinae sp. nov. and Enterococcus lavae sp. nov., isolated from the larvae of Allomyrina dichotoma.</title>
        <authorList>
            <person name="Lee S.D."/>
        </authorList>
    </citation>
    <scope>NUCLEOTIDE SEQUENCE</scope>
    <source>
        <strain evidence="2">BWB3-3</strain>
    </source>
</reference>
<evidence type="ECO:0000256" key="1">
    <source>
        <dbReference type="SAM" id="SignalP"/>
    </source>
</evidence>
<organism evidence="2 3">
    <name type="scientific">Vagococcus allomyrinae</name>
    <dbReference type="NCBI Taxonomy" id="2794353"/>
    <lineage>
        <taxon>Bacteria</taxon>
        <taxon>Bacillati</taxon>
        <taxon>Bacillota</taxon>
        <taxon>Bacilli</taxon>
        <taxon>Lactobacillales</taxon>
        <taxon>Enterococcaceae</taxon>
        <taxon>Vagococcus</taxon>
    </lineage>
</organism>
<sequence length="403" mass="43218">MKKAKNKKKLLAVGAALSLCVLMLGTFAWDVYQTSKENKFGNAVLGGSIVIEEIFPDPVLTPGAELQKEVWGVNTSQNDVFIRMSFEERLALLVEEGATGQAEKQYLTDPTLATAKEIPVVMDAIYLDGLAAANTAGTEFDDWKDITAKLPVGTVTADTKVLAKATKKDITPPGGTATWQVSVEYTAYRKVPVANTNMGEVSRDKVVKYPNDAASVAQEVVFETDASGKVTTISATVNPATGDITGYTADVGKPAKYSFYTGLDTDEFYNWAGPVVHAGLTTDPLIPLANIDRSAIDPLISLKYGADLDTTAAANTWIYNEDDGYFYWIGIVSSGDKTKNLLEKVGLASSASSMYDYLDYSLWITADGVLTKEAAIVEQFFKGTVPAGGTSKTVYDALVGLIP</sequence>
<feature type="signal peptide" evidence="1">
    <location>
        <begin position="1"/>
        <end position="28"/>
    </location>
</feature>
<protein>
    <recommendedName>
        <fullName evidence="4">Alternate signal-mediated exported protein, CPF_0494 family</fullName>
    </recommendedName>
</protein>
<dbReference type="EMBL" id="JAEEGA010000012">
    <property type="protein sequence ID" value="MBP1042825.1"/>
    <property type="molecule type" value="Genomic_DNA"/>
</dbReference>
<proteinExistence type="predicted"/>
<gene>
    <name evidence="2" type="ORF">I6N95_17550</name>
</gene>
<dbReference type="Proteomes" id="UP000674938">
    <property type="component" value="Unassembled WGS sequence"/>
</dbReference>
<accession>A0A940SW03</accession>
<evidence type="ECO:0008006" key="4">
    <source>
        <dbReference type="Google" id="ProtNLM"/>
    </source>
</evidence>
<comment type="caution">
    <text evidence="2">The sequence shown here is derived from an EMBL/GenBank/DDBJ whole genome shotgun (WGS) entry which is preliminary data.</text>
</comment>
<feature type="chain" id="PRO_5036814689" description="Alternate signal-mediated exported protein, CPF_0494 family" evidence="1">
    <location>
        <begin position="29"/>
        <end position="403"/>
    </location>
</feature>
<dbReference type="RefSeq" id="WP_209530399.1">
    <property type="nucleotide sequence ID" value="NZ_JAEEGA010000012.1"/>
</dbReference>
<keyword evidence="1" id="KW-0732">Signal</keyword>
<name>A0A940SW03_9ENTE</name>
<dbReference type="AlphaFoldDB" id="A0A940SW03"/>